<evidence type="ECO:0000256" key="1">
    <source>
        <dbReference type="SAM" id="MobiDB-lite"/>
    </source>
</evidence>
<accession>Q2LET3</accession>
<evidence type="ECO:0000313" key="2">
    <source>
        <dbReference type="EMBL" id="ABC67382.1"/>
    </source>
</evidence>
<proteinExistence type="predicted"/>
<geneLocation type="plasmid" evidence="2">
    <name>pRL2</name>
</geneLocation>
<organism evidence="2">
    <name type="scientific">Streptomyces sp. 44414</name>
    <dbReference type="NCBI Taxonomy" id="364103"/>
    <lineage>
        <taxon>Bacteria</taxon>
        <taxon>Bacillati</taxon>
        <taxon>Actinomycetota</taxon>
        <taxon>Actinomycetes</taxon>
        <taxon>Kitasatosporales</taxon>
        <taxon>Streptomycetaceae</taxon>
        <taxon>Streptomyces</taxon>
    </lineage>
</organism>
<protein>
    <submittedName>
        <fullName evidence="2">PRL2-19</fullName>
    </submittedName>
</protein>
<feature type="region of interest" description="Disordered" evidence="1">
    <location>
        <begin position="40"/>
        <end position="77"/>
    </location>
</feature>
<keyword evidence="2" id="KW-0614">Plasmid</keyword>
<dbReference type="AlphaFoldDB" id="Q2LET3"/>
<gene>
    <name evidence="2" type="ORF">pRL2.19</name>
</gene>
<reference evidence="2" key="1">
    <citation type="journal article" date="2006" name="Appl. Environ. Microbiol.">
        <title>Diversity of telomere palindromic sequences and replication genes among Streptomyces linear plasmids.</title>
        <authorList>
            <person name="Zhang R."/>
            <person name="Yang Y."/>
            <person name="Fang P."/>
            <person name="Jiang C."/>
            <person name="Xu L."/>
            <person name="Zhu Y."/>
            <person name="Shen M."/>
            <person name="Xia H."/>
            <person name="Zhao J."/>
            <person name="Chen T."/>
            <person name="Qin Z."/>
        </authorList>
    </citation>
    <scope>NUCLEOTIDE SEQUENCE</scope>
    <source>
        <strain evidence="2">44414</strain>
        <plasmid evidence="2">pRL2</plasmid>
    </source>
</reference>
<dbReference type="EMBL" id="DQ322650">
    <property type="protein sequence ID" value="ABC67382.1"/>
    <property type="molecule type" value="Genomic_DNA"/>
</dbReference>
<sequence length="77" mass="7981">MMGANLSPADMSHAMLVAVLMHHGGSLDLPATAFEPDALGGPDGAFHAVGMEPQPDGTVRITVHPRPDVDQAGMTTY</sequence>
<name>Q2LET3_9ACTN</name>